<proteinExistence type="predicted"/>
<accession>A0A4R8M2N6</accession>
<evidence type="ECO:0008006" key="3">
    <source>
        <dbReference type="Google" id="ProtNLM"/>
    </source>
</evidence>
<comment type="caution">
    <text evidence="1">The sequence shown here is derived from an EMBL/GenBank/DDBJ whole genome shotgun (WGS) entry which is preliminary data.</text>
</comment>
<dbReference type="Proteomes" id="UP000295066">
    <property type="component" value="Unassembled WGS sequence"/>
</dbReference>
<organism evidence="1 2">
    <name type="scientific">Aminivibrio pyruvatiphilus</name>
    <dbReference type="NCBI Taxonomy" id="1005740"/>
    <lineage>
        <taxon>Bacteria</taxon>
        <taxon>Thermotogati</taxon>
        <taxon>Synergistota</taxon>
        <taxon>Synergistia</taxon>
        <taxon>Synergistales</taxon>
        <taxon>Aminobacteriaceae</taxon>
        <taxon>Aminivibrio</taxon>
    </lineage>
</organism>
<name>A0A4R8M2N6_9BACT</name>
<dbReference type="EMBL" id="SORI01000030">
    <property type="protein sequence ID" value="TDY53590.1"/>
    <property type="molecule type" value="Genomic_DNA"/>
</dbReference>
<protein>
    <recommendedName>
        <fullName evidence="3">FdrA protein</fullName>
    </recommendedName>
</protein>
<dbReference type="RefSeq" id="WP_166670211.1">
    <property type="nucleotide sequence ID" value="NZ_SORI01000030.1"/>
</dbReference>
<gene>
    <name evidence="1" type="ORF">C8D99_13010</name>
</gene>
<sequence length="58" mass="6319">MSMTKLLKEGPKVVNIGVEQFYADLKTQKAEAVSMDWKPSAAGGDLLARLKKLRKGGN</sequence>
<dbReference type="Gene3D" id="3.40.50.720">
    <property type="entry name" value="NAD(P)-binding Rossmann-like Domain"/>
    <property type="match status" value="1"/>
</dbReference>
<evidence type="ECO:0000313" key="2">
    <source>
        <dbReference type="Proteomes" id="UP000295066"/>
    </source>
</evidence>
<evidence type="ECO:0000313" key="1">
    <source>
        <dbReference type="EMBL" id="TDY53590.1"/>
    </source>
</evidence>
<dbReference type="AlphaFoldDB" id="A0A4R8M2N6"/>
<keyword evidence="2" id="KW-1185">Reference proteome</keyword>
<reference evidence="1 2" key="1">
    <citation type="submission" date="2019-03" db="EMBL/GenBank/DDBJ databases">
        <title>Genomic Encyclopedia of Type Strains, Phase IV (KMG-IV): sequencing the most valuable type-strain genomes for metagenomic binning, comparative biology and taxonomic classification.</title>
        <authorList>
            <person name="Goeker M."/>
        </authorList>
    </citation>
    <scope>NUCLEOTIDE SEQUENCE [LARGE SCALE GENOMIC DNA]</scope>
    <source>
        <strain evidence="1 2">DSM 25964</strain>
    </source>
</reference>